<name>A0A1C5H4A1_9ACTN</name>
<dbReference type="EMBL" id="LT607750">
    <property type="protein sequence ID" value="SCG40261.1"/>
    <property type="molecule type" value="Genomic_DNA"/>
</dbReference>
<dbReference type="Proteomes" id="UP000198217">
    <property type="component" value="Chromosome I"/>
</dbReference>
<feature type="transmembrane region" description="Helical" evidence="1">
    <location>
        <begin position="21"/>
        <end position="46"/>
    </location>
</feature>
<evidence type="ECO:0000313" key="2">
    <source>
        <dbReference type="EMBL" id="SCG40261.1"/>
    </source>
</evidence>
<evidence type="ECO:0000256" key="1">
    <source>
        <dbReference type="SAM" id="Phobius"/>
    </source>
</evidence>
<keyword evidence="1" id="KW-1133">Transmembrane helix</keyword>
<accession>A0A1C5H4A1</accession>
<evidence type="ECO:0000313" key="3">
    <source>
        <dbReference type="Proteomes" id="UP000198217"/>
    </source>
</evidence>
<reference evidence="2 3" key="1">
    <citation type="submission" date="2016-06" db="EMBL/GenBank/DDBJ databases">
        <authorList>
            <person name="Kjaerup R.B."/>
            <person name="Dalgaard T.S."/>
            <person name="Juul-Madsen H.R."/>
        </authorList>
    </citation>
    <scope>NUCLEOTIDE SEQUENCE [LARGE SCALE GENOMIC DNA]</scope>
    <source>
        <strain evidence="2 3">DSM 43904</strain>
    </source>
</reference>
<protein>
    <submittedName>
        <fullName evidence="2">Uncharacterized protein</fullName>
    </submittedName>
</protein>
<feature type="transmembrane region" description="Helical" evidence="1">
    <location>
        <begin position="58"/>
        <end position="75"/>
    </location>
</feature>
<proteinExistence type="predicted"/>
<feature type="transmembrane region" description="Helical" evidence="1">
    <location>
        <begin position="82"/>
        <end position="104"/>
    </location>
</feature>
<dbReference type="AlphaFoldDB" id="A0A1C5H4A1"/>
<keyword evidence="1" id="KW-0812">Transmembrane</keyword>
<sequence length="154" mass="16583">MNREGSAPQAGRHGLGPAGRALLCVFLISTVLVVLALQTATGVTYLGGSSYNTEFANPTWWLAGFLLFVPIYLSSRRYPKHAAISVVAALVPQFALPTVVVYGYMDGGWGSGLEFFGYLFPIFMMPLFAAAAAVGAWLGRRKQRPQDGLRLAGR</sequence>
<keyword evidence="1" id="KW-0472">Membrane</keyword>
<feature type="transmembrane region" description="Helical" evidence="1">
    <location>
        <begin position="116"/>
        <end position="138"/>
    </location>
</feature>
<keyword evidence="3" id="KW-1185">Reference proteome</keyword>
<organism evidence="2 3">
    <name type="scientific">Micromonospora echinaurantiaca</name>
    <dbReference type="NCBI Taxonomy" id="47857"/>
    <lineage>
        <taxon>Bacteria</taxon>
        <taxon>Bacillati</taxon>
        <taxon>Actinomycetota</taxon>
        <taxon>Actinomycetes</taxon>
        <taxon>Micromonosporales</taxon>
        <taxon>Micromonosporaceae</taxon>
        <taxon>Micromonospora</taxon>
    </lineage>
</organism>
<gene>
    <name evidence="2" type="ORF">GA0070609_0851</name>
</gene>